<dbReference type="RefSeq" id="WP_153478540.1">
    <property type="nucleotide sequence ID" value="NZ_VWNA01000001.1"/>
</dbReference>
<protein>
    <submittedName>
        <fullName evidence="2">DUF1127 domain-containing protein</fullName>
    </submittedName>
</protein>
<dbReference type="InterPro" id="IPR009506">
    <property type="entry name" value="YjiS-like"/>
</dbReference>
<comment type="caution">
    <text evidence="2">The sequence shown here is derived from an EMBL/GenBank/DDBJ whole genome shotgun (WGS) entry which is preliminary data.</text>
</comment>
<keyword evidence="3" id="KW-1185">Reference proteome</keyword>
<dbReference type="Proteomes" id="UP000332515">
    <property type="component" value="Unassembled WGS sequence"/>
</dbReference>
<name>A0A6A7XYT1_9HYPH</name>
<gene>
    <name evidence="2" type="ORF">F0357_02880</name>
</gene>
<dbReference type="EMBL" id="VWNA01000001">
    <property type="protein sequence ID" value="MQT11633.1"/>
    <property type="molecule type" value="Genomic_DNA"/>
</dbReference>
<dbReference type="Pfam" id="PF06568">
    <property type="entry name" value="YjiS-like"/>
    <property type="match status" value="1"/>
</dbReference>
<evidence type="ECO:0000259" key="1">
    <source>
        <dbReference type="Pfam" id="PF06568"/>
    </source>
</evidence>
<evidence type="ECO:0000313" key="2">
    <source>
        <dbReference type="EMBL" id="MQT11633.1"/>
    </source>
</evidence>
<accession>A0A6A7XYT1</accession>
<sequence>MIDNIVSRYRSWRKYRDTYEQLMQLNNRELDDLGISRSEIPSIARRSAR</sequence>
<evidence type="ECO:0000313" key="3">
    <source>
        <dbReference type="Proteomes" id="UP000332515"/>
    </source>
</evidence>
<organism evidence="2 3">
    <name type="scientific">Segnochrobactrum spirostomi</name>
    <dbReference type="NCBI Taxonomy" id="2608987"/>
    <lineage>
        <taxon>Bacteria</taxon>
        <taxon>Pseudomonadati</taxon>
        <taxon>Pseudomonadota</taxon>
        <taxon>Alphaproteobacteria</taxon>
        <taxon>Hyphomicrobiales</taxon>
        <taxon>Segnochrobactraceae</taxon>
        <taxon>Segnochrobactrum</taxon>
    </lineage>
</organism>
<proteinExistence type="predicted"/>
<dbReference type="AlphaFoldDB" id="A0A6A7XYT1"/>
<feature type="domain" description="YjiS-like" evidence="1">
    <location>
        <begin position="6"/>
        <end position="40"/>
    </location>
</feature>
<reference evidence="2 3" key="1">
    <citation type="submission" date="2019-09" db="EMBL/GenBank/DDBJ databases">
        <title>Segnochrobactrum spirostomi gen. nov., sp. nov., isolated from the ciliate Spirostomum cf. yagiui and description of a novel family, Segnochrobactraceae fam. nov. within the order Rhizobiales of the class Alphaproteobacteria.</title>
        <authorList>
            <person name="Akter S."/>
            <person name="Shazib S.U.A."/>
            <person name="Shin M.K."/>
        </authorList>
    </citation>
    <scope>NUCLEOTIDE SEQUENCE [LARGE SCALE GENOMIC DNA]</scope>
    <source>
        <strain evidence="2 3">Sp-1</strain>
    </source>
</reference>